<protein>
    <submittedName>
        <fullName evidence="6">RND efflux membrane fusion protein</fullName>
    </submittedName>
</protein>
<reference evidence="6 7" key="1">
    <citation type="submission" date="2012-09" db="EMBL/GenBank/DDBJ databases">
        <title>Genome Sequence of alkane-degrading Bacterium Alcanivorax jadensis T9.</title>
        <authorList>
            <person name="Lai Q."/>
            <person name="Shao Z."/>
        </authorList>
    </citation>
    <scope>NUCLEOTIDE SEQUENCE [LARGE SCALE GENOMIC DNA]</scope>
    <source>
        <strain evidence="6 7">T9</strain>
    </source>
</reference>
<dbReference type="Pfam" id="PF25989">
    <property type="entry name" value="YknX_C"/>
    <property type="match status" value="1"/>
</dbReference>
<dbReference type="RefSeq" id="WP_052042495.1">
    <property type="nucleotide sequence ID" value="NZ_ARXU01000003.1"/>
</dbReference>
<dbReference type="SUPFAM" id="SSF111369">
    <property type="entry name" value="HlyD-like secretion proteins"/>
    <property type="match status" value="1"/>
</dbReference>
<evidence type="ECO:0000313" key="6">
    <source>
        <dbReference type="EMBL" id="KGD61761.1"/>
    </source>
</evidence>
<evidence type="ECO:0000259" key="3">
    <source>
        <dbReference type="Pfam" id="PF25917"/>
    </source>
</evidence>
<gene>
    <name evidence="6" type="ORF">T9A_00970</name>
</gene>
<dbReference type="InterPro" id="IPR006143">
    <property type="entry name" value="RND_pump_MFP"/>
</dbReference>
<evidence type="ECO:0000259" key="5">
    <source>
        <dbReference type="Pfam" id="PF25989"/>
    </source>
</evidence>
<sequence length="373" mass="40214">MKRIIAALILVVLVGAGLWWALAPAPAPMGQRPPTVVNLAPSIERSLFDRVEAVGTARAAQAVTILTEVPGRVAKIHFRQGQKVEQGKVLVTLDDRNASAELARSEAEYQRALNDFQRGQKLVKSRAISQSEVDTFRTTLDGAKASRDAARANFNDHTIRAPFAGVVGLRQVDAGGYLQTGDAITTLDNLGYIEVDFQVPERYLARLVSGLPVQARNEAFPDQVFEGNITDLDSRVSTASRSLTARARLENPQDRIRPGQFLRVSVQLAERDALLVPEQSIITQGAQSYVFTVTADNTAERHPVTLGGRRDGWVEITSGLTGKPDVVVNGHSRLGSGQAVHVLDNPEALLPGQRALLKPASPDADKADSEAAA</sequence>
<dbReference type="EMBL" id="ARXU01000003">
    <property type="protein sequence ID" value="KGD61761.1"/>
    <property type="molecule type" value="Genomic_DNA"/>
</dbReference>
<dbReference type="NCBIfam" id="TIGR01730">
    <property type="entry name" value="RND_mfp"/>
    <property type="match status" value="1"/>
</dbReference>
<feature type="domain" description="Multidrug resistance protein MdtA-like alpha-helical hairpin" evidence="2">
    <location>
        <begin position="96"/>
        <end position="153"/>
    </location>
</feature>
<dbReference type="InterPro" id="IPR058624">
    <property type="entry name" value="MdtA-like_HH"/>
</dbReference>
<dbReference type="InterPro" id="IPR058625">
    <property type="entry name" value="MdtA-like_BSH"/>
</dbReference>
<name>A0ABR4WE18_9GAMM</name>
<evidence type="ECO:0000259" key="2">
    <source>
        <dbReference type="Pfam" id="PF25876"/>
    </source>
</evidence>
<comment type="caution">
    <text evidence="6">The sequence shown here is derived from an EMBL/GenBank/DDBJ whole genome shotgun (WGS) entry which is preliminary data.</text>
</comment>
<comment type="similarity">
    <text evidence="1">Belongs to the membrane fusion protein (MFP) (TC 8.A.1) family.</text>
</comment>
<dbReference type="PANTHER" id="PTHR30469">
    <property type="entry name" value="MULTIDRUG RESISTANCE PROTEIN MDTA"/>
    <property type="match status" value="1"/>
</dbReference>
<feature type="domain" description="Multidrug resistance protein MdtA-like barrel-sandwich hybrid" evidence="3">
    <location>
        <begin position="62"/>
        <end position="183"/>
    </location>
</feature>
<dbReference type="InterPro" id="IPR058637">
    <property type="entry name" value="YknX-like_C"/>
</dbReference>
<evidence type="ECO:0000259" key="4">
    <source>
        <dbReference type="Pfam" id="PF25954"/>
    </source>
</evidence>
<dbReference type="InterPro" id="IPR058792">
    <property type="entry name" value="Beta-barrel_RND_2"/>
</dbReference>
<feature type="domain" description="YknX-like C-terminal permuted SH3-like" evidence="5">
    <location>
        <begin position="274"/>
        <end position="342"/>
    </location>
</feature>
<dbReference type="Gene3D" id="2.40.30.170">
    <property type="match status" value="1"/>
</dbReference>
<keyword evidence="7" id="KW-1185">Reference proteome</keyword>
<proteinExistence type="inferred from homology"/>
<organism evidence="6 7">
    <name type="scientific">Alcanivorax jadensis T9</name>
    <dbReference type="NCBI Taxonomy" id="1177181"/>
    <lineage>
        <taxon>Bacteria</taxon>
        <taxon>Pseudomonadati</taxon>
        <taxon>Pseudomonadota</taxon>
        <taxon>Gammaproteobacteria</taxon>
        <taxon>Oceanospirillales</taxon>
        <taxon>Alcanivoracaceae</taxon>
        <taxon>Alcanivorax</taxon>
    </lineage>
</organism>
<dbReference type="Gene3D" id="1.10.287.470">
    <property type="entry name" value="Helix hairpin bin"/>
    <property type="match status" value="1"/>
</dbReference>
<dbReference type="Proteomes" id="UP000029443">
    <property type="component" value="Unassembled WGS sequence"/>
</dbReference>
<feature type="domain" description="CusB-like beta-barrel" evidence="4">
    <location>
        <begin position="195"/>
        <end position="267"/>
    </location>
</feature>
<evidence type="ECO:0000256" key="1">
    <source>
        <dbReference type="ARBA" id="ARBA00009477"/>
    </source>
</evidence>
<dbReference type="Gene3D" id="2.40.420.20">
    <property type="match status" value="1"/>
</dbReference>
<dbReference type="Pfam" id="PF25917">
    <property type="entry name" value="BSH_RND"/>
    <property type="match status" value="1"/>
</dbReference>
<dbReference type="Gene3D" id="2.40.50.100">
    <property type="match status" value="1"/>
</dbReference>
<accession>A0ABR4WE18</accession>
<evidence type="ECO:0000313" key="7">
    <source>
        <dbReference type="Proteomes" id="UP000029443"/>
    </source>
</evidence>
<dbReference type="Pfam" id="PF25876">
    <property type="entry name" value="HH_MFP_RND"/>
    <property type="match status" value="1"/>
</dbReference>
<dbReference type="Pfam" id="PF25954">
    <property type="entry name" value="Beta-barrel_RND_2"/>
    <property type="match status" value="1"/>
</dbReference>
<dbReference type="PANTHER" id="PTHR30469:SF11">
    <property type="entry name" value="BLL4320 PROTEIN"/>
    <property type="match status" value="1"/>
</dbReference>